<dbReference type="GO" id="GO:0016491">
    <property type="term" value="F:oxidoreductase activity"/>
    <property type="evidence" value="ECO:0007669"/>
    <property type="project" value="InterPro"/>
</dbReference>
<dbReference type="PANTHER" id="PTHR47495">
    <property type="entry name" value="ALDEHYDE DEHYDROGENASE"/>
    <property type="match status" value="1"/>
</dbReference>
<dbReference type="InterPro" id="IPR008274">
    <property type="entry name" value="AldOxase/xan_DH_MoCoBD1"/>
</dbReference>
<dbReference type="InterPro" id="IPR006311">
    <property type="entry name" value="TAT_signal"/>
</dbReference>
<dbReference type="SMART" id="SM01008">
    <property type="entry name" value="Ald_Xan_dh_C"/>
    <property type="match status" value="1"/>
</dbReference>
<dbReference type="InterPro" id="IPR000674">
    <property type="entry name" value="Ald_Oxase/Xan_DH_a/b"/>
</dbReference>
<dbReference type="PROSITE" id="PS51318">
    <property type="entry name" value="TAT"/>
    <property type="match status" value="1"/>
</dbReference>
<dbReference type="InterPro" id="IPR037165">
    <property type="entry name" value="AldOxase/xan_DH_Mopterin-bd_sf"/>
</dbReference>
<dbReference type="EMBL" id="BANI01000007">
    <property type="protein sequence ID" value="GAN95059.1"/>
    <property type="molecule type" value="Genomic_DNA"/>
</dbReference>
<name>A0A0D6PV54_KOMEU</name>
<dbReference type="PIRSF" id="PIRSF036389">
    <property type="entry name" value="IOR_B"/>
    <property type="match status" value="1"/>
</dbReference>
<dbReference type="InterPro" id="IPR046867">
    <property type="entry name" value="AldOxase/xan_DH_MoCoBD2"/>
</dbReference>
<evidence type="ECO:0000313" key="3">
    <source>
        <dbReference type="Proteomes" id="UP000032675"/>
    </source>
</evidence>
<gene>
    <name evidence="2" type="ORF">Geu3261_0007_010</name>
</gene>
<accession>A0A0D6PV54</accession>
<dbReference type="Gene3D" id="3.30.365.10">
    <property type="entry name" value="Aldehyde oxidase/xanthine dehydrogenase, molybdopterin binding domain"/>
    <property type="match status" value="4"/>
</dbReference>
<dbReference type="Gene3D" id="3.90.1170.50">
    <property type="entry name" value="Aldehyde oxidase/xanthine dehydrogenase, a/b hammerhead"/>
    <property type="match status" value="1"/>
</dbReference>
<proteinExistence type="predicted"/>
<organism evidence="2 3">
    <name type="scientific">Komagataeibacter europaeus NBRC 3261</name>
    <dbReference type="NCBI Taxonomy" id="1234669"/>
    <lineage>
        <taxon>Bacteria</taxon>
        <taxon>Pseudomonadati</taxon>
        <taxon>Pseudomonadota</taxon>
        <taxon>Alphaproteobacteria</taxon>
        <taxon>Acetobacterales</taxon>
        <taxon>Acetobacteraceae</taxon>
        <taxon>Komagataeibacter</taxon>
    </lineage>
</organism>
<protein>
    <submittedName>
        <fullName evidence="2">Aldehyde dehydrogenase large subunit</fullName>
    </submittedName>
</protein>
<comment type="caution">
    <text evidence="2">The sequence shown here is derived from an EMBL/GenBank/DDBJ whole genome shotgun (WGS) entry which is preliminary data.</text>
</comment>
<feature type="domain" description="Aldehyde oxidase/xanthine dehydrogenase a/b hammerhead" evidence="1">
    <location>
        <begin position="205"/>
        <end position="283"/>
    </location>
</feature>
<reference evidence="2 3" key="1">
    <citation type="submission" date="2012-11" db="EMBL/GenBank/DDBJ databases">
        <title>Whole genome sequence of Gluconacetobacter europaeus NBRC3261.</title>
        <authorList>
            <person name="Azuma Y."/>
            <person name="Higashiura N."/>
            <person name="Hirakawa H."/>
            <person name="Matsushita K."/>
        </authorList>
    </citation>
    <scope>NUCLEOTIDE SEQUENCE [LARGE SCALE GENOMIC DNA]</scope>
    <source>
        <strain evidence="2 3">NBRC 3261</strain>
    </source>
</reference>
<dbReference type="InterPro" id="IPR052516">
    <property type="entry name" value="N-heterocyclic_Hydroxylase"/>
</dbReference>
<dbReference type="RefSeq" id="WP_048849447.1">
    <property type="nucleotide sequence ID" value="NZ_BANI01000007.1"/>
</dbReference>
<dbReference type="InterPro" id="IPR012368">
    <property type="entry name" value="OxRdtase_Mopterin-bd_su_IorB"/>
</dbReference>
<dbReference type="Pfam" id="PF02738">
    <property type="entry name" value="MoCoBD_1"/>
    <property type="match status" value="1"/>
</dbReference>
<dbReference type="SUPFAM" id="SSF56003">
    <property type="entry name" value="Molybdenum cofactor-binding domain"/>
    <property type="match status" value="2"/>
</dbReference>
<dbReference type="Proteomes" id="UP000032675">
    <property type="component" value="Unassembled WGS sequence"/>
</dbReference>
<evidence type="ECO:0000313" key="2">
    <source>
        <dbReference type="EMBL" id="GAN95059.1"/>
    </source>
</evidence>
<dbReference type="Pfam" id="PF20256">
    <property type="entry name" value="MoCoBD_2"/>
    <property type="match status" value="2"/>
</dbReference>
<dbReference type="PANTHER" id="PTHR47495:SF2">
    <property type="entry name" value="ALDEHYDE DEHYDROGENASE"/>
    <property type="match status" value="1"/>
</dbReference>
<evidence type="ECO:0000259" key="1">
    <source>
        <dbReference type="SMART" id="SM01008"/>
    </source>
</evidence>
<dbReference type="AlphaFoldDB" id="A0A0D6PV54"/>
<sequence length="723" mass="77730">MTSKRISSPALRRRQVLGGAGAFVLAAILPAGRSRGAGMLVEDATASFAPNAYIRIGSDNIVTMILPNIEMGQGIYTSSVMLMAEELGIDPQSVRIEAAPPGGGAEITGGSTSSMTEWMPLRQAGAAARTMLQQAAAARWSCAPGACVAQDGYILGPSGQRLSYGELAADAANLPVPKDVVLKTPAQFRLIGRPMHRLDSQVKVDGQATFGIDVQVPGQKVGAVAACPVIGGHVGHVDTQAALKIRGVVAVLQIDDAVCVVADHYWAARKGLAALDVQWVEGPNATVDTQAIYRQLEGGLSGSAILADHHGDAQQAITQAHGRYSATYRQPLLAHATMEPINCTIHVRPDGCDIWTGTQVAERARDTTAEVTGLPKDRIRLHSQYIGGGFGRRLEHEYVTQAARFGRQVSHPLKIIWSREEDITRDRFRPAYLDHLEAGLDERGYITGLTHRIVGPAVVARWEPSGLGANGYDDDLSVGTVITPYTYPAYRLEFARREPPGVITAWWRGVGGTRGLFVVEGFIDELAQRAGVDPVAYRREMVRNNPRALAVLERVARESGWGTPLPPNCGRGVALQFAFGSYLATVAEIEMAGPHDVRIRRVTCAVDCGQVINPDQIAAQIEGGLIFGFSAALYNEITLEKGRVQQDNFHTWRVMRMNEAPGRIDVHLIESTESPGGIGETGTAAAAPALANAMAAVQKRRYRFLPLLSPLNQPSGHEKEQQG</sequence>